<reference evidence="1" key="2">
    <citation type="submission" date="2010-04" db="EMBL/GenBank/DDBJ databases">
        <title>Cytoskeleton-mediated templating of complex cellulose-scaffolded extracellular structure in the urochordate Oikopleura.</title>
        <authorList>
            <person name="Sagane Y."/>
            <person name="Hosp J."/>
            <person name="Zech K."/>
            <person name="Thompson E.M."/>
        </authorList>
    </citation>
    <scope>NUCLEOTIDE SEQUENCE</scope>
</reference>
<dbReference type="OrthoDB" id="10375328at2759"/>
<keyword evidence="3" id="KW-1185">Reference proteome</keyword>
<reference evidence="2" key="1">
    <citation type="journal article" date="2010" name="Science">
        <title>Plasticity of animal genome architecture unmasked by rapid evolution of a pelagic tunicate.</title>
        <authorList>
            <person name="Denoeud F."/>
            <person name="Henriet S."/>
            <person name="Mungpakdee S."/>
            <person name="Aury J.M."/>
            <person name="Da Silva C."/>
            <person name="Brinkmann H."/>
            <person name="Mikhaleva J."/>
            <person name="Olsen L.C."/>
            <person name="Jubin C."/>
            <person name="Canestro C."/>
            <person name="Bouquet J.M."/>
            <person name="Danks G."/>
            <person name="Poulain J."/>
            <person name="Campsteijn C."/>
            <person name="Adamski M."/>
            <person name="Cross I."/>
            <person name="Yadetie F."/>
            <person name="Muffato M."/>
            <person name="Louis A."/>
            <person name="Butcher S."/>
            <person name="Tsagkogeorga G."/>
            <person name="Konrad A."/>
            <person name="Singh S."/>
            <person name="Jensen M.F."/>
            <person name="Cong E.H."/>
            <person name="Eikeseth-Otteraa H."/>
            <person name="Noel B."/>
            <person name="Anthouard V."/>
            <person name="Porcel B.M."/>
            <person name="Kachouri-Lafond R."/>
            <person name="Nishino A."/>
            <person name="Ugolini M."/>
            <person name="Chourrout P."/>
            <person name="Nishida H."/>
            <person name="Aasland R."/>
            <person name="Huzurbazar S."/>
            <person name="Westhof E."/>
            <person name="Delsuc F."/>
            <person name="Lehrach H."/>
            <person name="Reinhardt R."/>
            <person name="Weissenbach J."/>
            <person name="Roy S.W."/>
            <person name="Artiguenave F."/>
            <person name="Postlethwait J.H."/>
            <person name="Manak J.R."/>
            <person name="Thompson E.M."/>
            <person name="Jaillon O."/>
            <person name="Du Pasquier L."/>
            <person name="Boudinot P."/>
            <person name="Liberles D.A."/>
            <person name="Volff J.N."/>
            <person name="Philippe H."/>
            <person name="Lenhard B."/>
            <person name="Roest Crollius H."/>
            <person name="Wincker P."/>
            <person name="Chourrout D."/>
        </authorList>
    </citation>
    <scope>NUCLEOTIDE SEQUENCE [LARGE SCALE GENOMIC DNA]</scope>
</reference>
<evidence type="ECO:0000313" key="3">
    <source>
        <dbReference type="Proteomes" id="UP000001307"/>
    </source>
</evidence>
<dbReference type="InParanoid" id="E4X9S7"/>
<gene>
    <name evidence="1" type="primary">oik8</name>
    <name evidence="2" type="ORF">GSOID_T00005070001</name>
</gene>
<sequence>MKIAAFIIGSLYAQEAYDYSNDDSIARTDYADEYYFYEYIDELGNKKKKKKNKKNKYNNNDNYNTNNYNNDNYAADPYNYNTGWNTGYAASYGKANTGEGKGVNSDPTIGNGRFCFNCKATIKKSYDASGAFTAYIDPYVACFDAGNDQYGYIEKCIGEEYYCDWEERRHKGVVVAVSGGCKAPEACLRLMIQNFNWKVAVYDNPELKGDQCKSGTFDYDRYENSVCRWCCDALTDTLDRYNPANTALCNHQEFDGSPAYDYLNNGQGENFEWATPTNLFNGLNTDGKYHSLFMVHRQYALGEGVATLSEGDMVRGSFP</sequence>
<evidence type="ECO:0000313" key="2">
    <source>
        <dbReference type="EMBL" id="CBY08497.1"/>
    </source>
</evidence>
<dbReference type="EMBL" id="FN653031">
    <property type="protein sequence ID" value="CBY08497.1"/>
    <property type="molecule type" value="Genomic_DNA"/>
</dbReference>
<evidence type="ECO:0000313" key="1">
    <source>
        <dbReference type="EMBL" id="CBL58201.1"/>
    </source>
</evidence>
<dbReference type="Proteomes" id="UP000001307">
    <property type="component" value="Unassembled WGS sequence"/>
</dbReference>
<name>E4X9S7_OIKDI</name>
<dbReference type="AlphaFoldDB" id="E4X9S7"/>
<dbReference type="EMBL" id="FN806849">
    <property type="protein sequence ID" value="CBL58201.1"/>
    <property type="molecule type" value="Genomic_DNA"/>
</dbReference>
<organism evidence="2">
    <name type="scientific">Oikopleura dioica</name>
    <name type="common">Tunicate</name>
    <dbReference type="NCBI Taxonomy" id="34765"/>
    <lineage>
        <taxon>Eukaryota</taxon>
        <taxon>Metazoa</taxon>
        <taxon>Chordata</taxon>
        <taxon>Tunicata</taxon>
        <taxon>Appendicularia</taxon>
        <taxon>Copelata</taxon>
        <taxon>Oikopleuridae</taxon>
        <taxon>Oikopleura</taxon>
    </lineage>
</organism>
<accession>E4X9S7</accession>
<proteinExistence type="predicted"/>
<protein>
    <submittedName>
        <fullName evidence="1">Oikosin 8</fullName>
    </submittedName>
</protein>